<dbReference type="AlphaFoldDB" id="A0A0B7HJB0"/>
<dbReference type="InterPro" id="IPR007372">
    <property type="entry name" value="Lipid/polyisoprenoid-bd_YceI"/>
</dbReference>
<dbReference type="SUPFAM" id="SSF101874">
    <property type="entry name" value="YceI-like"/>
    <property type="match status" value="1"/>
</dbReference>
<dbReference type="Gene3D" id="2.40.128.110">
    <property type="entry name" value="Lipid/polyisoprenoid-binding, YceI-like"/>
    <property type="match status" value="1"/>
</dbReference>
<organism evidence="2 3">
    <name type="scientific">Capnocytophaga canimorsus</name>
    <dbReference type="NCBI Taxonomy" id="28188"/>
    <lineage>
        <taxon>Bacteria</taxon>
        <taxon>Pseudomonadati</taxon>
        <taxon>Bacteroidota</taxon>
        <taxon>Flavobacteriia</taxon>
        <taxon>Flavobacteriales</taxon>
        <taxon>Flavobacteriaceae</taxon>
        <taxon>Capnocytophaga</taxon>
    </lineage>
</organism>
<sequence>MKSFDGTNVHGDLTVKGKTKTIAFPASVSVSENEFSLVSEPFKINRTDFGVNYASKSIFDNLKDKFIDDEIELTVKAKATK</sequence>
<gene>
    <name evidence="2" type="ORF">CCAN12_710002</name>
</gene>
<reference evidence="2 3" key="1">
    <citation type="submission" date="2015-01" db="EMBL/GenBank/DDBJ databases">
        <authorList>
            <person name="Xiang T."/>
            <person name="Song Y."/>
            <person name="Huang L."/>
            <person name="Wang B."/>
            <person name="Wu P."/>
        </authorList>
    </citation>
    <scope>NUCLEOTIDE SEQUENCE [LARGE SCALE GENOMIC DNA]</scope>
    <source>
        <strain evidence="2 3">Cc12</strain>
    </source>
</reference>
<proteinExistence type="predicted"/>
<evidence type="ECO:0000313" key="2">
    <source>
        <dbReference type="EMBL" id="CEN37633.1"/>
    </source>
</evidence>
<dbReference type="EMBL" id="CDOE01000069">
    <property type="protein sequence ID" value="CEN37633.1"/>
    <property type="molecule type" value="Genomic_DNA"/>
</dbReference>
<accession>A0A0B7HJB0</accession>
<dbReference type="Pfam" id="PF04264">
    <property type="entry name" value="YceI"/>
    <property type="match status" value="1"/>
</dbReference>
<protein>
    <recommendedName>
        <fullName evidence="1">Lipid/polyisoprenoid-binding YceI-like domain-containing protein</fullName>
    </recommendedName>
</protein>
<evidence type="ECO:0000313" key="3">
    <source>
        <dbReference type="Proteomes" id="UP000044026"/>
    </source>
</evidence>
<dbReference type="InterPro" id="IPR036761">
    <property type="entry name" value="TTHA0802/YceI-like_sf"/>
</dbReference>
<evidence type="ECO:0000259" key="1">
    <source>
        <dbReference type="Pfam" id="PF04264"/>
    </source>
</evidence>
<name>A0A0B7HJB0_9FLAO</name>
<feature type="domain" description="Lipid/polyisoprenoid-binding YceI-like" evidence="1">
    <location>
        <begin position="7"/>
        <end position="79"/>
    </location>
</feature>
<dbReference type="Proteomes" id="UP000044026">
    <property type="component" value="Unassembled WGS sequence"/>
</dbReference>